<dbReference type="OrthoDB" id="5105067at2759"/>
<feature type="region of interest" description="Disordered" evidence="1">
    <location>
        <begin position="1"/>
        <end position="88"/>
    </location>
</feature>
<dbReference type="EMBL" id="PVQB02000003">
    <property type="protein sequence ID" value="KAF4345921.1"/>
    <property type="molecule type" value="Genomic_DNA"/>
</dbReference>
<evidence type="ECO:0000313" key="4">
    <source>
        <dbReference type="Proteomes" id="UP000730481"/>
    </source>
</evidence>
<keyword evidence="2" id="KW-0472">Membrane</keyword>
<keyword evidence="2" id="KW-0812">Transmembrane</keyword>
<reference evidence="3" key="2">
    <citation type="submission" date="2020-02" db="EMBL/GenBank/DDBJ databases">
        <title>Identification and distribution of gene clusters putatively required for synthesis of sphingolipid metabolism inhibitors in phylogenetically diverse species of the filamentous fungus Fusarium.</title>
        <authorList>
            <person name="Kim H.-S."/>
            <person name="Busman M."/>
            <person name="Brown D.W."/>
            <person name="Divon H."/>
            <person name="Uhlig S."/>
            <person name="Proctor R.H."/>
        </authorList>
    </citation>
    <scope>NUCLEOTIDE SEQUENCE</scope>
    <source>
        <strain evidence="3">NRRL 25174</strain>
    </source>
</reference>
<name>A0A9P5AVS9_9HYPO</name>
<feature type="compositionally biased region" description="Polar residues" evidence="1">
    <location>
        <begin position="21"/>
        <end position="88"/>
    </location>
</feature>
<keyword evidence="2" id="KW-1133">Transmembrane helix</keyword>
<feature type="transmembrane region" description="Helical" evidence="2">
    <location>
        <begin position="214"/>
        <end position="236"/>
    </location>
</feature>
<dbReference type="Proteomes" id="UP000730481">
    <property type="component" value="Unassembled WGS sequence"/>
</dbReference>
<accession>A0A9P5AVS9</accession>
<feature type="transmembrane region" description="Helical" evidence="2">
    <location>
        <begin position="279"/>
        <end position="301"/>
    </location>
</feature>
<comment type="caution">
    <text evidence="3">The sequence shown here is derived from an EMBL/GenBank/DDBJ whole genome shotgun (WGS) entry which is preliminary data.</text>
</comment>
<reference evidence="3" key="1">
    <citation type="journal article" date="2017" name="Mycologia">
        <title>Fusarium algeriense, sp. nov., a novel toxigenic crown rot pathogen of durum wheat from Algeria is nested in the Fusarium burgessii species complex.</title>
        <authorList>
            <person name="Laraba I."/>
            <person name="Keddad A."/>
            <person name="Boureghda H."/>
            <person name="Abdallah N."/>
            <person name="Vaughan M.M."/>
            <person name="Proctor R.H."/>
            <person name="Busman M."/>
            <person name="O'Donnell K."/>
        </authorList>
    </citation>
    <scope>NUCLEOTIDE SEQUENCE</scope>
    <source>
        <strain evidence="3">NRRL 25174</strain>
    </source>
</reference>
<gene>
    <name evidence="3" type="ORF">FBEOM_63</name>
</gene>
<organism evidence="3 4">
    <name type="scientific">Fusarium beomiforme</name>
    <dbReference type="NCBI Taxonomy" id="44412"/>
    <lineage>
        <taxon>Eukaryota</taxon>
        <taxon>Fungi</taxon>
        <taxon>Dikarya</taxon>
        <taxon>Ascomycota</taxon>
        <taxon>Pezizomycotina</taxon>
        <taxon>Sordariomycetes</taxon>
        <taxon>Hypocreomycetidae</taxon>
        <taxon>Hypocreales</taxon>
        <taxon>Nectriaceae</taxon>
        <taxon>Fusarium</taxon>
        <taxon>Fusarium burgessii species complex</taxon>
    </lineage>
</organism>
<feature type="compositionally biased region" description="Basic and acidic residues" evidence="1">
    <location>
        <begin position="136"/>
        <end position="152"/>
    </location>
</feature>
<feature type="transmembrane region" description="Helical" evidence="2">
    <location>
        <begin position="176"/>
        <end position="202"/>
    </location>
</feature>
<keyword evidence="4" id="KW-1185">Reference proteome</keyword>
<evidence type="ECO:0000256" key="2">
    <source>
        <dbReference type="SAM" id="Phobius"/>
    </source>
</evidence>
<feature type="compositionally biased region" description="Acidic residues" evidence="1">
    <location>
        <begin position="124"/>
        <end position="135"/>
    </location>
</feature>
<proteinExistence type="predicted"/>
<feature type="transmembrane region" description="Helical" evidence="2">
    <location>
        <begin position="248"/>
        <end position="267"/>
    </location>
</feature>
<dbReference type="AlphaFoldDB" id="A0A9P5AVS9"/>
<protein>
    <submittedName>
        <fullName evidence="3">Uncharacterized protein</fullName>
    </submittedName>
</protein>
<evidence type="ECO:0000256" key="1">
    <source>
        <dbReference type="SAM" id="MobiDB-lite"/>
    </source>
</evidence>
<sequence>MELPVPPRDANRTIRKKRSNRSSALTLSLSPERAQQQSQQRNLTSPAKVSPSMRSSIVSPNILSRSASTATHHRSISASGPSPGTSLASIDYRSRTESALTIRAPATLERGGTPPLTPFPPWVSDEEEEDESDGDCENRNWERSTTRTDGKRHSYDGGNVSVTIARVEGRWIVSSVIHGLVLVLQFAVTLGVFSALMWVAVWKKNEPGNDFDNWLWKFADPTLVIVLLLCSASLLIHEVKFLSSVALLYLESLILVATTVSSLVLWARCFQEESRSVKGVLMGCNVMMWGLALFGFIRAVVIWKVESQDYEVDQERAVMYGTFLSWDERREFM</sequence>
<feature type="region of interest" description="Disordered" evidence="1">
    <location>
        <begin position="106"/>
        <end position="152"/>
    </location>
</feature>
<evidence type="ECO:0000313" key="3">
    <source>
        <dbReference type="EMBL" id="KAF4345921.1"/>
    </source>
</evidence>